<dbReference type="AlphaFoldDB" id="A0A318JLV2"/>
<organism evidence="2 3">
    <name type="scientific">Aquitalea magnusonii</name>
    <dbReference type="NCBI Taxonomy" id="332411"/>
    <lineage>
        <taxon>Bacteria</taxon>
        <taxon>Pseudomonadati</taxon>
        <taxon>Pseudomonadota</taxon>
        <taxon>Betaproteobacteria</taxon>
        <taxon>Neisseriales</taxon>
        <taxon>Chromobacteriaceae</taxon>
        <taxon>Aquitalea</taxon>
    </lineage>
</organism>
<gene>
    <name evidence="2" type="ORF">DFR38_10688</name>
</gene>
<dbReference type="OrthoDB" id="9803532at2"/>
<protein>
    <submittedName>
        <fullName evidence="2">Putative alpha-E superfamily protein</fullName>
    </submittedName>
</protein>
<dbReference type="InterPro" id="IPR007296">
    <property type="entry name" value="DUF403"/>
</dbReference>
<evidence type="ECO:0000259" key="1">
    <source>
        <dbReference type="Pfam" id="PF04168"/>
    </source>
</evidence>
<sequence length="310" mass="35572">MLSRMAGCLYWMARNMERAENTARLLDVSLQMSLLHASSQDDLLVPLDVTGSTADFLQRHHTPTPQAVLHYLALDSENPGSIYNCMRNARENAHVVRVKITTEMWEQVNGTWLEMREWHARGLDTRSASTFLEWVRERSHLFRGAGYGTMLRNDTFHFSRLGTFIERADNTARILNVKTKQISDNEPEAENILDYYQWAALLRSVSGFEAYRDIYRDSVTPERVAELLILRHDMPRSLRACFAEINKVLARIEGQAGRAARRRASEIQARLTYSSIEDIFADGLEQTLDSLIDDINLLGKLIHHSYLETA</sequence>
<dbReference type="EMBL" id="QJKC01000006">
    <property type="protein sequence ID" value="PXX48717.1"/>
    <property type="molecule type" value="Genomic_DNA"/>
</dbReference>
<dbReference type="InterPro" id="IPR051680">
    <property type="entry name" value="ATP-dep_Glu-Cys_Ligase-2"/>
</dbReference>
<dbReference type="RefSeq" id="WP_059284504.1">
    <property type="nucleotide sequence ID" value="NZ_LNQU01000003.1"/>
</dbReference>
<feature type="domain" description="DUF403" evidence="1">
    <location>
        <begin position="1"/>
        <end position="307"/>
    </location>
</feature>
<proteinExistence type="predicted"/>
<accession>A0A318JLV2</accession>
<dbReference type="Pfam" id="PF04168">
    <property type="entry name" value="Alpha-E"/>
    <property type="match status" value="1"/>
</dbReference>
<keyword evidence="3" id="KW-1185">Reference proteome</keyword>
<name>A0A318JLV2_9NEIS</name>
<reference evidence="2 3" key="1">
    <citation type="submission" date="2018-05" db="EMBL/GenBank/DDBJ databases">
        <title>Genomic Encyclopedia of Type Strains, Phase IV (KMG-IV): sequencing the most valuable type-strain genomes for metagenomic binning, comparative biology and taxonomic classification.</title>
        <authorList>
            <person name="Goeker M."/>
        </authorList>
    </citation>
    <scope>NUCLEOTIDE SEQUENCE [LARGE SCALE GENOMIC DNA]</scope>
    <source>
        <strain evidence="2 3">DSM 25134</strain>
    </source>
</reference>
<comment type="caution">
    <text evidence="2">The sequence shown here is derived from an EMBL/GenBank/DDBJ whole genome shotgun (WGS) entry which is preliminary data.</text>
</comment>
<evidence type="ECO:0000313" key="2">
    <source>
        <dbReference type="EMBL" id="PXX48717.1"/>
    </source>
</evidence>
<dbReference type="Proteomes" id="UP000248395">
    <property type="component" value="Unassembled WGS sequence"/>
</dbReference>
<dbReference type="PANTHER" id="PTHR34595">
    <property type="entry name" value="BLR5612 PROTEIN"/>
    <property type="match status" value="1"/>
</dbReference>
<evidence type="ECO:0000313" key="3">
    <source>
        <dbReference type="Proteomes" id="UP000248395"/>
    </source>
</evidence>
<dbReference type="PANTHER" id="PTHR34595:SF7">
    <property type="entry name" value="SLL1039 PROTEIN"/>
    <property type="match status" value="1"/>
</dbReference>